<evidence type="ECO:0000313" key="2">
    <source>
        <dbReference type="EMBL" id="ESA43717.1"/>
    </source>
</evidence>
<accession>V5INS6</accession>
<feature type="region of interest" description="Disordered" evidence="1">
    <location>
        <begin position="116"/>
        <end position="154"/>
    </location>
</feature>
<dbReference type="Proteomes" id="UP000001805">
    <property type="component" value="Chromosome 6, Linkage Group II"/>
</dbReference>
<feature type="region of interest" description="Disordered" evidence="1">
    <location>
        <begin position="32"/>
        <end position="53"/>
    </location>
</feature>
<proteinExistence type="predicted"/>
<reference evidence="2 3" key="1">
    <citation type="journal article" date="2003" name="Nature">
        <title>The genome sequence of the filamentous fungus Neurospora crassa.</title>
        <authorList>
            <person name="Galagan J.E."/>
            <person name="Calvo S.E."/>
            <person name="Borkovich K.A."/>
            <person name="Selker E.U."/>
            <person name="Read N.D."/>
            <person name="Jaffe D."/>
            <person name="FitzHugh W."/>
            <person name="Ma L.J."/>
            <person name="Smirnov S."/>
            <person name="Purcell S."/>
            <person name="Rehman B."/>
            <person name="Elkins T."/>
            <person name="Engels R."/>
            <person name="Wang S."/>
            <person name="Nielsen C.B."/>
            <person name="Butler J."/>
            <person name="Endrizzi M."/>
            <person name="Qui D."/>
            <person name="Ianakiev P."/>
            <person name="Bell-Pedersen D."/>
            <person name="Nelson M.A."/>
            <person name="Werner-Washburne M."/>
            <person name="Selitrennikoff C.P."/>
            <person name="Kinsey J.A."/>
            <person name="Braun E.L."/>
            <person name="Zelter A."/>
            <person name="Schulte U."/>
            <person name="Kothe G.O."/>
            <person name="Jedd G."/>
            <person name="Mewes W."/>
            <person name="Staben C."/>
            <person name="Marcotte E."/>
            <person name="Greenberg D."/>
            <person name="Roy A."/>
            <person name="Foley K."/>
            <person name="Naylor J."/>
            <person name="Stange-Thomann N."/>
            <person name="Barrett R."/>
            <person name="Gnerre S."/>
            <person name="Kamal M."/>
            <person name="Kamvysselis M."/>
            <person name="Mauceli E."/>
            <person name="Bielke C."/>
            <person name="Rudd S."/>
            <person name="Frishman D."/>
            <person name="Krystofova S."/>
            <person name="Rasmussen C."/>
            <person name="Metzenberg R.L."/>
            <person name="Perkins D.D."/>
            <person name="Kroken S."/>
            <person name="Cogoni C."/>
            <person name="Macino G."/>
            <person name="Catcheside D."/>
            <person name="Li W."/>
            <person name="Pratt R.J."/>
            <person name="Osmani S.A."/>
            <person name="DeSouza C.P."/>
            <person name="Glass L."/>
            <person name="Orbach M.J."/>
            <person name="Berglund J.A."/>
            <person name="Voelker R."/>
            <person name="Yarden O."/>
            <person name="Plamann M."/>
            <person name="Seiler S."/>
            <person name="Dunlap J."/>
            <person name="Radford A."/>
            <person name="Aramayo R."/>
            <person name="Natvig D.O."/>
            <person name="Alex L.A."/>
            <person name="Mannhaupt G."/>
            <person name="Ebbole D.J."/>
            <person name="Freitag M."/>
            <person name="Paulsen I."/>
            <person name="Sachs M.S."/>
            <person name="Lander E.S."/>
            <person name="Nusbaum C."/>
            <person name="Birren B."/>
        </authorList>
    </citation>
    <scope>NUCLEOTIDE SEQUENCE [LARGE SCALE GENOMIC DNA]</scope>
    <source>
        <strain evidence="3">ATCC 24698 / 74-OR23-1A / CBS 708.71 / DSM 1257 / FGSC 987</strain>
    </source>
</reference>
<sequence length="154" mass="16806">MKPTSLIRPGSHMQSSIAAKPLPYPWSWVSQPSSTPGCHAAQPKQAQSPHRPYRLRDVSGSRILCARRASSEVSTGWQVWQPSCIPTLQEPIPSSATSPTSLKARCSRYLLAWPSWGHGSRRGALDDDEKPRTPAGDEARVSCFPDGKTESVSV</sequence>
<dbReference type="KEGG" id="ncr:NCU10246"/>
<name>V5INS6_NEUCR</name>
<evidence type="ECO:0000313" key="3">
    <source>
        <dbReference type="Proteomes" id="UP000001805"/>
    </source>
</evidence>
<dbReference type="RefSeq" id="XP_011393651.1">
    <property type="nucleotide sequence ID" value="XM_011395349.1"/>
</dbReference>
<dbReference type="EMBL" id="CM002237">
    <property type="protein sequence ID" value="ESA43717.1"/>
    <property type="molecule type" value="Genomic_DNA"/>
</dbReference>
<dbReference type="AlphaFoldDB" id="V5INS6"/>
<gene>
    <name evidence="2" type="ORF">NCU10246</name>
</gene>
<protein>
    <submittedName>
        <fullName evidence="2">Uncharacterized protein</fullName>
    </submittedName>
</protein>
<organism evidence="2 3">
    <name type="scientific">Neurospora crassa (strain ATCC 24698 / 74-OR23-1A / CBS 708.71 / DSM 1257 / FGSC 987)</name>
    <dbReference type="NCBI Taxonomy" id="367110"/>
    <lineage>
        <taxon>Eukaryota</taxon>
        <taxon>Fungi</taxon>
        <taxon>Dikarya</taxon>
        <taxon>Ascomycota</taxon>
        <taxon>Pezizomycotina</taxon>
        <taxon>Sordariomycetes</taxon>
        <taxon>Sordariomycetidae</taxon>
        <taxon>Sordariales</taxon>
        <taxon>Sordariaceae</taxon>
        <taxon>Neurospora</taxon>
    </lineage>
</organism>
<dbReference type="InParanoid" id="V5INS6"/>
<keyword evidence="3" id="KW-1185">Reference proteome</keyword>
<evidence type="ECO:0000256" key="1">
    <source>
        <dbReference type="SAM" id="MobiDB-lite"/>
    </source>
</evidence>
<dbReference type="GeneID" id="23568530"/>
<dbReference type="VEuPathDB" id="FungiDB:NCU10246"/>
<feature type="compositionally biased region" description="Basic and acidic residues" evidence="1">
    <location>
        <begin position="123"/>
        <end position="140"/>
    </location>
</feature>